<feature type="compositionally biased region" description="Pro residues" evidence="2">
    <location>
        <begin position="1"/>
        <end position="13"/>
    </location>
</feature>
<protein>
    <recommendedName>
        <fullName evidence="5">NADH dehydrogenase [ubiquinone] 1 alpha subcomplex subunit</fullName>
    </recommendedName>
</protein>
<comment type="caution">
    <text evidence="3">The sequence shown here is derived from an EMBL/GenBank/DDBJ whole genome shotgun (WGS) entry which is preliminary data.</text>
</comment>
<feature type="region of interest" description="Disordered" evidence="2">
    <location>
        <begin position="118"/>
        <end position="225"/>
    </location>
</feature>
<evidence type="ECO:0000256" key="1">
    <source>
        <dbReference type="ARBA" id="ARBA00007355"/>
    </source>
</evidence>
<sequence length="225" mass="25605">MEIPPPALAPPIPHRPRPKRKHLLGIPRPRRPAALPLRNDRWRRIVRYPPRTHVADVAVPPAWHQWLRHTRQNPPTLAEQRAEVARRERMRLLAAQADARWEAKPKVMEDVATTGDGRRRIAGVEAPGPALETERDLGPGSQVKMEERKAGEREGKEEVEEVTLGDNEVVDQREETWRRMREEEEKGNGKGKGKAEGKDPWKQVRGGPSETWQPKGWEPAAGGKK</sequence>
<dbReference type="Pfam" id="PF05071">
    <property type="entry name" value="NDUFA12"/>
    <property type="match status" value="1"/>
</dbReference>
<evidence type="ECO:0000256" key="2">
    <source>
        <dbReference type="SAM" id="MobiDB-lite"/>
    </source>
</evidence>
<name>A0AAD4F0M6_9PEZI</name>
<evidence type="ECO:0000313" key="3">
    <source>
        <dbReference type="EMBL" id="KAG7290886.1"/>
    </source>
</evidence>
<feature type="compositionally biased region" description="Basic and acidic residues" evidence="2">
    <location>
        <begin position="144"/>
        <end position="156"/>
    </location>
</feature>
<dbReference type="GO" id="GO:0045271">
    <property type="term" value="C:respiratory chain complex I"/>
    <property type="evidence" value="ECO:0007669"/>
    <property type="project" value="InterPro"/>
</dbReference>
<dbReference type="EMBL" id="JAHCVI010000001">
    <property type="protein sequence ID" value="KAG7290886.1"/>
    <property type="molecule type" value="Genomic_DNA"/>
</dbReference>
<dbReference type="InterPro" id="IPR007763">
    <property type="entry name" value="NDUFA12"/>
</dbReference>
<feature type="compositionally biased region" description="Basic residues" evidence="2">
    <location>
        <begin position="14"/>
        <end position="31"/>
    </location>
</feature>
<accession>A0AAD4F0M6</accession>
<dbReference type="AlphaFoldDB" id="A0AAD4F0M6"/>
<evidence type="ECO:0000313" key="4">
    <source>
        <dbReference type="Proteomes" id="UP001197093"/>
    </source>
</evidence>
<gene>
    <name evidence="3" type="ORF">NEMBOFW57_000891</name>
</gene>
<keyword evidence="4" id="KW-1185">Reference proteome</keyword>
<feature type="region of interest" description="Disordered" evidence="2">
    <location>
        <begin position="1"/>
        <end position="33"/>
    </location>
</feature>
<reference evidence="3" key="1">
    <citation type="submission" date="2023-02" db="EMBL/GenBank/DDBJ databases">
        <authorList>
            <person name="Palmer J.M."/>
        </authorList>
    </citation>
    <scope>NUCLEOTIDE SEQUENCE</scope>
    <source>
        <strain evidence="3">FW57</strain>
    </source>
</reference>
<comment type="similarity">
    <text evidence="1">Belongs to the complex I NDUFA12 subunit family.</text>
</comment>
<evidence type="ECO:0008006" key="5">
    <source>
        <dbReference type="Google" id="ProtNLM"/>
    </source>
</evidence>
<organism evidence="3 4">
    <name type="scientific">Staphylotrichum longicolle</name>
    <dbReference type="NCBI Taxonomy" id="669026"/>
    <lineage>
        <taxon>Eukaryota</taxon>
        <taxon>Fungi</taxon>
        <taxon>Dikarya</taxon>
        <taxon>Ascomycota</taxon>
        <taxon>Pezizomycotina</taxon>
        <taxon>Sordariomycetes</taxon>
        <taxon>Sordariomycetidae</taxon>
        <taxon>Sordariales</taxon>
        <taxon>Chaetomiaceae</taxon>
        <taxon>Staphylotrichum</taxon>
    </lineage>
</organism>
<proteinExistence type="inferred from homology"/>
<feature type="compositionally biased region" description="Basic and acidic residues" evidence="2">
    <location>
        <begin position="170"/>
        <end position="202"/>
    </location>
</feature>
<dbReference type="Proteomes" id="UP001197093">
    <property type="component" value="Unassembled WGS sequence"/>
</dbReference>